<accession>A0A0M3JHP6</accession>
<reference evidence="3 4" key="2">
    <citation type="submission" date="2018-11" db="EMBL/GenBank/DDBJ databases">
        <authorList>
            <consortium name="Pathogen Informatics"/>
        </authorList>
    </citation>
    <scope>NUCLEOTIDE SEQUENCE [LARGE SCALE GENOMIC DNA]</scope>
</reference>
<name>A0A0M3JHP6_ANISI</name>
<dbReference type="AlphaFoldDB" id="A0A0M3JHP6"/>
<proteinExistence type="predicted"/>
<dbReference type="Proteomes" id="UP000267096">
    <property type="component" value="Unassembled WGS sequence"/>
</dbReference>
<evidence type="ECO:0000259" key="2">
    <source>
        <dbReference type="PROSITE" id="PS51253"/>
    </source>
</evidence>
<evidence type="ECO:0000256" key="1">
    <source>
        <dbReference type="ARBA" id="ARBA00023125"/>
    </source>
</evidence>
<organism evidence="5">
    <name type="scientific">Anisakis simplex</name>
    <name type="common">Herring worm</name>
    <dbReference type="NCBI Taxonomy" id="6269"/>
    <lineage>
        <taxon>Eukaryota</taxon>
        <taxon>Metazoa</taxon>
        <taxon>Ecdysozoa</taxon>
        <taxon>Nematoda</taxon>
        <taxon>Chromadorea</taxon>
        <taxon>Rhabditida</taxon>
        <taxon>Spirurina</taxon>
        <taxon>Ascaridomorpha</taxon>
        <taxon>Ascaridoidea</taxon>
        <taxon>Anisakidae</taxon>
        <taxon>Anisakis</taxon>
        <taxon>Anisakis simplex complex</taxon>
    </lineage>
</organism>
<dbReference type="EMBL" id="UYRR01015892">
    <property type="protein sequence ID" value="VDK28133.1"/>
    <property type="molecule type" value="Genomic_DNA"/>
</dbReference>
<gene>
    <name evidence="3" type="ORF">ASIM_LOCUS6928</name>
</gene>
<evidence type="ECO:0000313" key="3">
    <source>
        <dbReference type="EMBL" id="VDK28133.1"/>
    </source>
</evidence>
<evidence type="ECO:0000313" key="4">
    <source>
        <dbReference type="Proteomes" id="UP000267096"/>
    </source>
</evidence>
<dbReference type="PROSITE" id="PS51253">
    <property type="entry name" value="HTH_CENPB"/>
    <property type="match status" value="1"/>
</dbReference>
<sequence length="181" mass="21026">MGRGVILHDTDLRALAHCINKKYKIPHFEASAGWLKKFKHVNHFTSRRITKFVSRRTLRNRPQIEEASRRFVELIKSKNVDPECLYNADQSALTRELYTVRTLAPRGQRNVECIAQQLQSLTHSYTILPIIRADGVLLPKLYIVLAEPNGEFPQSFTWNSPNLFIECGQSHIMTKRHMLSW</sequence>
<dbReference type="GO" id="GO:0003677">
    <property type="term" value="F:DNA binding"/>
    <property type="evidence" value="ECO:0007669"/>
    <property type="project" value="UniProtKB-KW"/>
</dbReference>
<evidence type="ECO:0000313" key="5">
    <source>
        <dbReference type="WBParaSite" id="ASIM_0000716001-mRNA-1"/>
    </source>
</evidence>
<dbReference type="OrthoDB" id="5876883at2759"/>
<dbReference type="InterPro" id="IPR006600">
    <property type="entry name" value="HTH_CenpB_DNA-bd_dom"/>
</dbReference>
<keyword evidence="1" id="KW-0238">DNA-binding</keyword>
<keyword evidence="4" id="KW-1185">Reference proteome</keyword>
<reference evidence="5" key="1">
    <citation type="submission" date="2017-02" db="UniProtKB">
        <authorList>
            <consortium name="WormBaseParasite"/>
        </authorList>
    </citation>
    <scope>IDENTIFICATION</scope>
</reference>
<feature type="domain" description="HTH CENPB-type" evidence="2">
    <location>
        <begin position="1"/>
        <end position="48"/>
    </location>
</feature>
<dbReference type="WBParaSite" id="ASIM_0000716001-mRNA-1">
    <property type="protein sequence ID" value="ASIM_0000716001-mRNA-1"/>
    <property type="gene ID" value="ASIM_0000716001"/>
</dbReference>
<protein>
    <submittedName>
        <fullName evidence="5">HTH CENPB-type domain-containing protein</fullName>
    </submittedName>
</protein>